<feature type="compositionally biased region" description="Low complexity" evidence="1">
    <location>
        <begin position="272"/>
        <end position="281"/>
    </location>
</feature>
<sequence length="317" mass="34923">MFRCLPRPGGNASRSLWRPPHAFASSRGIKLAAMVQVPNNNNNRGQLKFSQEGWQRIQGLFAHNIGVYSELRPARRLDFGSINVRVGPRHTIQRFDMDCFTSIGRAYTEAVCRRYVAANGQPLWWSTKLVAQAKPVVRNKGSSRMNVAFRQALRDAGYDVEGRRKKVPDGQQAQVQAQAQGKVKRGGADEPWRKTIAQLYGSVEISAHDVASLHKMPFKNMQNYFAKVVRGLEEDLGRTADGSRAAPGEAQSGGGAPNRSNPRGGQNKQKTPGRQPDQSQRPRPPPSNARKADAPGGKPQTAGGMRRLDLGRPAQKQ</sequence>
<dbReference type="EMBL" id="LKEB01000017">
    <property type="protein sequence ID" value="ROW13825.1"/>
    <property type="molecule type" value="Genomic_DNA"/>
</dbReference>
<organism evidence="2 3">
    <name type="scientific">Cytospora leucostoma</name>
    <dbReference type="NCBI Taxonomy" id="1230097"/>
    <lineage>
        <taxon>Eukaryota</taxon>
        <taxon>Fungi</taxon>
        <taxon>Dikarya</taxon>
        <taxon>Ascomycota</taxon>
        <taxon>Pezizomycotina</taxon>
        <taxon>Sordariomycetes</taxon>
        <taxon>Sordariomycetidae</taxon>
        <taxon>Diaporthales</taxon>
        <taxon>Cytosporaceae</taxon>
        <taxon>Cytospora</taxon>
    </lineage>
</organism>
<feature type="compositionally biased region" description="Low complexity" evidence="1">
    <location>
        <begin position="170"/>
        <end position="181"/>
    </location>
</feature>
<comment type="caution">
    <text evidence="2">The sequence shown here is derived from an EMBL/GenBank/DDBJ whole genome shotgun (WGS) entry which is preliminary data.</text>
</comment>
<dbReference type="Proteomes" id="UP000285146">
    <property type="component" value="Unassembled WGS sequence"/>
</dbReference>
<feature type="region of interest" description="Disordered" evidence="1">
    <location>
        <begin position="237"/>
        <end position="317"/>
    </location>
</feature>
<accession>A0A423XCQ7</accession>
<dbReference type="AlphaFoldDB" id="A0A423XCQ7"/>
<evidence type="ECO:0000256" key="1">
    <source>
        <dbReference type="SAM" id="MobiDB-lite"/>
    </source>
</evidence>
<evidence type="ECO:0000313" key="2">
    <source>
        <dbReference type="EMBL" id="ROW13825.1"/>
    </source>
</evidence>
<keyword evidence="3" id="KW-1185">Reference proteome</keyword>
<gene>
    <name evidence="2" type="ORF">VPNG_03606</name>
</gene>
<dbReference type="InParanoid" id="A0A423XCQ7"/>
<protein>
    <submittedName>
        <fullName evidence="2">Uncharacterized protein</fullName>
    </submittedName>
</protein>
<evidence type="ECO:0000313" key="3">
    <source>
        <dbReference type="Proteomes" id="UP000285146"/>
    </source>
</evidence>
<reference evidence="2 3" key="1">
    <citation type="submission" date="2015-09" db="EMBL/GenBank/DDBJ databases">
        <title>Host preference determinants of Valsa canker pathogens revealed by comparative genomics.</title>
        <authorList>
            <person name="Yin Z."/>
            <person name="Huang L."/>
        </authorList>
    </citation>
    <scope>NUCLEOTIDE SEQUENCE [LARGE SCALE GENOMIC DNA]</scope>
    <source>
        <strain evidence="2 3">SXYLt</strain>
    </source>
</reference>
<feature type="region of interest" description="Disordered" evidence="1">
    <location>
        <begin position="164"/>
        <end position="189"/>
    </location>
</feature>
<name>A0A423XCQ7_9PEZI</name>
<feature type="compositionally biased region" description="Polar residues" evidence="1">
    <location>
        <begin position="258"/>
        <end position="270"/>
    </location>
</feature>
<dbReference type="OrthoDB" id="5238363at2759"/>
<proteinExistence type="predicted"/>